<accession>A0ABX0Y3G3</accession>
<keyword evidence="15" id="KW-1185">Reference proteome</keyword>
<comment type="subcellular location">
    <subcellularLocation>
        <location evidence="2">Cell membrane</location>
    </subcellularLocation>
</comment>
<organism evidence="14 15">
    <name type="scientific">Planosporangium thailandense</name>
    <dbReference type="NCBI Taxonomy" id="765197"/>
    <lineage>
        <taxon>Bacteria</taxon>
        <taxon>Bacillati</taxon>
        <taxon>Actinomycetota</taxon>
        <taxon>Actinomycetes</taxon>
        <taxon>Micromonosporales</taxon>
        <taxon>Micromonosporaceae</taxon>
        <taxon>Planosporangium</taxon>
    </lineage>
</organism>
<keyword evidence="5" id="KW-0808">Transferase</keyword>
<dbReference type="CDD" id="cd00082">
    <property type="entry name" value="HisKA"/>
    <property type="match status" value="1"/>
</dbReference>
<reference evidence="14 15" key="1">
    <citation type="submission" date="2020-03" db="EMBL/GenBank/DDBJ databases">
        <title>WGS of the type strain of Planosporangium spp.</title>
        <authorList>
            <person name="Thawai C."/>
        </authorList>
    </citation>
    <scope>NUCLEOTIDE SEQUENCE [LARGE SCALE GENOMIC DNA]</scope>
    <source>
        <strain evidence="14 15">TBRC 5610</strain>
    </source>
</reference>
<dbReference type="InterPro" id="IPR005467">
    <property type="entry name" value="His_kinase_dom"/>
</dbReference>
<gene>
    <name evidence="14" type="ORF">HC031_19975</name>
</gene>
<evidence type="ECO:0000259" key="13">
    <source>
        <dbReference type="PROSITE" id="PS50885"/>
    </source>
</evidence>
<keyword evidence="9" id="KW-0902">Two-component regulatory system</keyword>
<dbReference type="Proteomes" id="UP000722989">
    <property type="component" value="Unassembled WGS sequence"/>
</dbReference>
<evidence type="ECO:0000256" key="3">
    <source>
        <dbReference type="ARBA" id="ARBA00012438"/>
    </source>
</evidence>
<feature type="domain" description="HAMP" evidence="13">
    <location>
        <begin position="188"/>
        <end position="240"/>
    </location>
</feature>
<dbReference type="SMART" id="SM00387">
    <property type="entry name" value="HATPase_c"/>
    <property type="match status" value="1"/>
</dbReference>
<dbReference type="SUPFAM" id="SSF55874">
    <property type="entry name" value="ATPase domain of HSP90 chaperone/DNA topoisomerase II/histidine kinase"/>
    <property type="match status" value="1"/>
</dbReference>
<dbReference type="PANTHER" id="PTHR45436">
    <property type="entry name" value="SENSOR HISTIDINE KINASE YKOH"/>
    <property type="match status" value="1"/>
</dbReference>
<dbReference type="Gene3D" id="3.30.565.10">
    <property type="entry name" value="Histidine kinase-like ATPase, C-terminal domain"/>
    <property type="match status" value="1"/>
</dbReference>
<dbReference type="InterPro" id="IPR004358">
    <property type="entry name" value="Sig_transdc_His_kin-like_C"/>
</dbReference>
<keyword evidence="8 11" id="KW-1133">Transmembrane helix</keyword>
<dbReference type="CDD" id="cd06225">
    <property type="entry name" value="HAMP"/>
    <property type="match status" value="1"/>
</dbReference>
<dbReference type="InterPro" id="IPR003594">
    <property type="entry name" value="HATPase_dom"/>
</dbReference>
<protein>
    <recommendedName>
        <fullName evidence="3">histidine kinase</fullName>
        <ecNumber evidence="3">2.7.13.3</ecNumber>
    </recommendedName>
</protein>
<evidence type="ECO:0000256" key="4">
    <source>
        <dbReference type="ARBA" id="ARBA00022553"/>
    </source>
</evidence>
<evidence type="ECO:0000256" key="2">
    <source>
        <dbReference type="ARBA" id="ARBA00004236"/>
    </source>
</evidence>
<comment type="catalytic activity">
    <reaction evidence="1">
        <text>ATP + protein L-histidine = ADP + protein N-phospho-L-histidine.</text>
        <dbReference type="EC" id="2.7.13.3"/>
    </reaction>
</comment>
<dbReference type="InterPro" id="IPR003661">
    <property type="entry name" value="HisK_dim/P_dom"/>
</dbReference>
<dbReference type="SMART" id="SM00388">
    <property type="entry name" value="HisKA"/>
    <property type="match status" value="1"/>
</dbReference>
<evidence type="ECO:0000256" key="10">
    <source>
        <dbReference type="ARBA" id="ARBA00023136"/>
    </source>
</evidence>
<proteinExistence type="predicted"/>
<dbReference type="Pfam" id="PF00672">
    <property type="entry name" value="HAMP"/>
    <property type="match status" value="1"/>
</dbReference>
<dbReference type="InterPro" id="IPR036097">
    <property type="entry name" value="HisK_dim/P_sf"/>
</dbReference>
<dbReference type="InterPro" id="IPR050428">
    <property type="entry name" value="TCS_sensor_his_kinase"/>
</dbReference>
<dbReference type="CDD" id="cd00075">
    <property type="entry name" value="HATPase"/>
    <property type="match status" value="1"/>
</dbReference>
<dbReference type="Pfam" id="PF00512">
    <property type="entry name" value="HisKA"/>
    <property type="match status" value="1"/>
</dbReference>
<name>A0ABX0Y3G3_9ACTN</name>
<keyword evidence="6 11" id="KW-0812">Transmembrane</keyword>
<evidence type="ECO:0000256" key="1">
    <source>
        <dbReference type="ARBA" id="ARBA00000085"/>
    </source>
</evidence>
<comment type="caution">
    <text evidence="14">The sequence shown here is derived from an EMBL/GenBank/DDBJ whole genome shotgun (WGS) entry which is preliminary data.</text>
</comment>
<evidence type="ECO:0000256" key="8">
    <source>
        <dbReference type="ARBA" id="ARBA00022989"/>
    </source>
</evidence>
<evidence type="ECO:0000256" key="6">
    <source>
        <dbReference type="ARBA" id="ARBA00022692"/>
    </source>
</evidence>
<evidence type="ECO:0000256" key="11">
    <source>
        <dbReference type="SAM" id="Phobius"/>
    </source>
</evidence>
<dbReference type="InterPro" id="IPR036890">
    <property type="entry name" value="HATPase_C_sf"/>
</dbReference>
<sequence>MDRPVLSRLLGLRPRLVVAFALVALFSGAAVAAASYRQARTIVLEKTQDQVADRTRNSLEELDPPPQLPPDQQELERIGDAINGLAVYGDRRSSFQPVPLDRVPPQLRRAVRERGRVVVQRIVLDGQPYVLAGTEVQDIRGQRTGIEVYAVQKLTSEQETIDRLARSAAIILALALLPAVLLALGAAAGVLRPVRDLRRAARRLAEGRLDTRLRVRGSDELSELVRTFNTMAGKLQHNVGELRRMEANGRRFVADVSHELRTPLTAMTAVTDALEEEAASLGGDAAIAARIMSTETRRLRQLVENLIEISRFDAGGAVLRPERVDLAAVVSATLTARGWTGIVHTDLPTGIVAELDRRRLDVIVANLVGNALKHGAPPVTVELRAVDRDHVVVTVTDRGPGLAPEILPHVFERFYKADSARARSDGSGLGLAIAWENARLHGGVLEAGNAAGKGARFTLRLPRHPTASAAATAADRAGTGAPL</sequence>
<evidence type="ECO:0000259" key="12">
    <source>
        <dbReference type="PROSITE" id="PS50109"/>
    </source>
</evidence>
<feature type="transmembrane region" description="Helical" evidence="11">
    <location>
        <begin position="168"/>
        <end position="191"/>
    </location>
</feature>
<dbReference type="Gene3D" id="1.10.287.130">
    <property type="match status" value="1"/>
</dbReference>
<dbReference type="SMART" id="SM00304">
    <property type="entry name" value="HAMP"/>
    <property type="match status" value="1"/>
</dbReference>
<dbReference type="PROSITE" id="PS50109">
    <property type="entry name" value="HIS_KIN"/>
    <property type="match status" value="1"/>
</dbReference>
<keyword evidence="7 14" id="KW-0418">Kinase</keyword>
<feature type="domain" description="Histidine kinase" evidence="12">
    <location>
        <begin position="255"/>
        <end position="465"/>
    </location>
</feature>
<dbReference type="SUPFAM" id="SSF158472">
    <property type="entry name" value="HAMP domain-like"/>
    <property type="match status" value="1"/>
</dbReference>
<dbReference type="PANTHER" id="PTHR45436:SF5">
    <property type="entry name" value="SENSOR HISTIDINE KINASE TRCS"/>
    <property type="match status" value="1"/>
</dbReference>
<dbReference type="EC" id="2.7.13.3" evidence="3"/>
<dbReference type="PROSITE" id="PS50885">
    <property type="entry name" value="HAMP"/>
    <property type="match status" value="1"/>
</dbReference>
<evidence type="ECO:0000256" key="5">
    <source>
        <dbReference type="ARBA" id="ARBA00022679"/>
    </source>
</evidence>
<evidence type="ECO:0000313" key="15">
    <source>
        <dbReference type="Proteomes" id="UP000722989"/>
    </source>
</evidence>
<dbReference type="EMBL" id="JAATVY010000015">
    <property type="protein sequence ID" value="NJC71978.1"/>
    <property type="molecule type" value="Genomic_DNA"/>
</dbReference>
<dbReference type="Pfam" id="PF02518">
    <property type="entry name" value="HATPase_c"/>
    <property type="match status" value="1"/>
</dbReference>
<dbReference type="InterPro" id="IPR003660">
    <property type="entry name" value="HAMP_dom"/>
</dbReference>
<dbReference type="GO" id="GO:0016301">
    <property type="term" value="F:kinase activity"/>
    <property type="evidence" value="ECO:0007669"/>
    <property type="project" value="UniProtKB-KW"/>
</dbReference>
<evidence type="ECO:0000313" key="14">
    <source>
        <dbReference type="EMBL" id="NJC71978.1"/>
    </source>
</evidence>
<keyword evidence="4" id="KW-0597">Phosphoprotein</keyword>
<dbReference type="SUPFAM" id="SSF47384">
    <property type="entry name" value="Homodimeric domain of signal transducing histidine kinase"/>
    <property type="match status" value="1"/>
</dbReference>
<dbReference type="Gene3D" id="6.10.340.10">
    <property type="match status" value="1"/>
</dbReference>
<dbReference type="PRINTS" id="PR00344">
    <property type="entry name" value="BCTRLSENSOR"/>
</dbReference>
<evidence type="ECO:0000256" key="9">
    <source>
        <dbReference type="ARBA" id="ARBA00023012"/>
    </source>
</evidence>
<evidence type="ECO:0000256" key="7">
    <source>
        <dbReference type="ARBA" id="ARBA00022777"/>
    </source>
</evidence>
<keyword evidence="10 11" id="KW-0472">Membrane</keyword>